<sequence length="455" mass="49619">MRGVLLLNSSMASIQRQATSCGLFQSLRNMISKKRFKLLNLHSQNDALETHASDLTLLLHKETGKPFEFAKGEITTGIATFRRHLAWSVPDEVQKEDDEVKVVIEYAPVGVVGGIVPWNFPFQLSILKIAPALVVGCTIILKPSPFTPYTALKIGEIASRVLPKGVLQIIGGGDELGPWMTRHPGIDKISFTGSIATGKKVGASAAETLKRVNLELGGNDAAIVTADFDVAEAAAMVARSTFAHSGQICIATKRIYVHESVFEEFMQHFKAIVAKYQPGEGSCSPIQNKMQYDKVKALYRDCEANGYQFATGSCEDSWQDSQPGYFIKPAIIVNPPDDARIVQEEPFGPIVPVLSWREEFEVIARANDTISGLGGTIFCRDRQRAWRLASSLATGNVWINSGLKMDPVALFGAQKQSGIGCALGPLGLKAFMNTRTITYWKDSPTETHKVGGLFG</sequence>
<keyword evidence="2" id="KW-1185">Reference proteome</keyword>
<name>A0ACC1R7U4_9HYPO</name>
<organism evidence="1 2">
    <name type="scientific">Lecanicillium saksenae</name>
    <dbReference type="NCBI Taxonomy" id="468837"/>
    <lineage>
        <taxon>Eukaryota</taxon>
        <taxon>Fungi</taxon>
        <taxon>Dikarya</taxon>
        <taxon>Ascomycota</taxon>
        <taxon>Pezizomycotina</taxon>
        <taxon>Sordariomycetes</taxon>
        <taxon>Hypocreomycetidae</taxon>
        <taxon>Hypocreales</taxon>
        <taxon>Cordycipitaceae</taxon>
        <taxon>Lecanicillium</taxon>
    </lineage>
</organism>
<reference evidence="1" key="1">
    <citation type="submission" date="2022-07" db="EMBL/GenBank/DDBJ databases">
        <title>Genome Sequence of Lecanicillium saksenae.</title>
        <authorList>
            <person name="Buettner E."/>
        </authorList>
    </citation>
    <scope>NUCLEOTIDE SEQUENCE</scope>
    <source>
        <strain evidence="1">VT-O1</strain>
    </source>
</reference>
<dbReference type="EMBL" id="JANAKD010000026">
    <property type="protein sequence ID" value="KAJ3498994.1"/>
    <property type="molecule type" value="Genomic_DNA"/>
</dbReference>
<comment type="caution">
    <text evidence="1">The sequence shown here is derived from an EMBL/GenBank/DDBJ whole genome shotgun (WGS) entry which is preliminary data.</text>
</comment>
<evidence type="ECO:0000313" key="1">
    <source>
        <dbReference type="EMBL" id="KAJ3498994.1"/>
    </source>
</evidence>
<evidence type="ECO:0000313" key="2">
    <source>
        <dbReference type="Proteomes" id="UP001148737"/>
    </source>
</evidence>
<gene>
    <name evidence="1" type="ORF">NLG97_g699</name>
</gene>
<protein>
    <submittedName>
        <fullName evidence="1">Uncharacterized protein</fullName>
    </submittedName>
</protein>
<accession>A0ACC1R7U4</accession>
<dbReference type="Proteomes" id="UP001148737">
    <property type="component" value="Unassembled WGS sequence"/>
</dbReference>
<proteinExistence type="predicted"/>